<dbReference type="PROSITE" id="PS51352">
    <property type="entry name" value="THIOREDOXIN_2"/>
    <property type="match status" value="1"/>
</dbReference>
<sequence>MNDKTKIFTIYAVVALISALIMATAFYIRGHQVKPEVTPYYSKTSELEPLLTLEKDITLTNQDGEEVKISDLKGKVWAFAQFYAACPMCAVNNEQGLKTLYNKFKDHPDFQVVCITVDPAKDKVAEMKSYAEALGADSSDWWFLTGDPETLKTYMVDEMKYDPIQERKDPQEAAEKGALAHNMSIAVYNRNLSMVGRRDLFHARQDGDAVYEETEKALHQMVDAVLKQEK</sequence>
<organism evidence="6">
    <name type="scientific">Oceaniferula spumae</name>
    <dbReference type="NCBI Taxonomy" id="2979115"/>
    <lineage>
        <taxon>Bacteria</taxon>
        <taxon>Pseudomonadati</taxon>
        <taxon>Verrucomicrobiota</taxon>
        <taxon>Verrucomicrobiia</taxon>
        <taxon>Verrucomicrobiales</taxon>
        <taxon>Verrucomicrobiaceae</taxon>
        <taxon>Oceaniferula</taxon>
    </lineage>
</organism>
<evidence type="ECO:0000313" key="6">
    <source>
        <dbReference type="EMBL" id="BDS08141.1"/>
    </source>
</evidence>
<evidence type="ECO:0000256" key="1">
    <source>
        <dbReference type="ARBA" id="ARBA00010996"/>
    </source>
</evidence>
<dbReference type="Gene3D" id="3.40.30.10">
    <property type="entry name" value="Glutaredoxin"/>
    <property type="match status" value="1"/>
</dbReference>
<dbReference type="KEGG" id="osu:NT6N_31810"/>
<proteinExistence type="inferred from homology"/>
<name>A0AAT9FQ42_9BACT</name>
<dbReference type="AlphaFoldDB" id="A0AAT9FQ42"/>
<evidence type="ECO:0000256" key="3">
    <source>
        <dbReference type="PIRSR" id="PIRSR603782-1"/>
    </source>
</evidence>
<comment type="similarity">
    <text evidence="1">Belongs to the SCO1/2 family.</text>
</comment>
<keyword evidence="2 3" id="KW-0186">Copper</keyword>
<keyword evidence="4" id="KW-0812">Transmembrane</keyword>
<dbReference type="InterPro" id="IPR013766">
    <property type="entry name" value="Thioredoxin_domain"/>
</dbReference>
<accession>A0AAT9FQ42</accession>
<gene>
    <name evidence="6" type="ORF">NT6N_31810</name>
</gene>
<dbReference type="PANTHER" id="PTHR12151">
    <property type="entry name" value="ELECTRON TRANSPORT PROTIN SCO1/SENC FAMILY MEMBER"/>
    <property type="match status" value="1"/>
</dbReference>
<dbReference type="InterPro" id="IPR036249">
    <property type="entry name" value="Thioredoxin-like_sf"/>
</dbReference>
<feature type="binding site" evidence="3">
    <location>
        <position position="181"/>
    </location>
    <ligand>
        <name>Cu cation</name>
        <dbReference type="ChEBI" id="CHEBI:23378"/>
    </ligand>
</feature>
<dbReference type="Pfam" id="PF02630">
    <property type="entry name" value="SCO1-SenC"/>
    <property type="match status" value="1"/>
</dbReference>
<dbReference type="InterPro" id="IPR003782">
    <property type="entry name" value="SCO1/SenC"/>
</dbReference>
<feature type="transmembrane region" description="Helical" evidence="4">
    <location>
        <begin position="7"/>
        <end position="28"/>
    </location>
</feature>
<evidence type="ECO:0000259" key="5">
    <source>
        <dbReference type="PROSITE" id="PS51352"/>
    </source>
</evidence>
<reference evidence="6" key="1">
    <citation type="submission" date="2024-07" db="EMBL/GenBank/DDBJ databases">
        <title>Complete genome sequence of Verrucomicrobiaceae bacterium NT6N.</title>
        <authorList>
            <person name="Huang C."/>
            <person name="Takami H."/>
            <person name="Hamasaki K."/>
        </authorList>
    </citation>
    <scope>NUCLEOTIDE SEQUENCE</scope>
    <source>
        <strain evidence="6">NT6N</strain>
    </source>
</reference>
<feature type="domain" description="Thioredoxin" evidence="5">
    <location>
        <begin position="48"/>
        <end position="223"/>
    </location>
</feature>
<dbReference type="GO" id="GO:0046872">
    <property type="term" value="F:metal ion binding"/>
    <property type="evidence" value="ECO:0007669"/>
    <property type="project" value="UniProtKB-KW"/>
</dbReference>
<dbReference type="CDD" id="cd02968">
    <property type="entry name" value="SCO"/>
    <property type="match status" value="1"/>
</dbReference>
<feature type="binding site" evidence="3">
    <location>
        <position position="86"/>
    </location>
    <ligand>
        <name>Cu cation</name>
        <dbReference type="ChEBI" id="CHEBI:23378"/>
    </ligand>
</feature>
<keyword evidence="3" id="KW-0479">Metal-binding</keyword>
<evidence type="ECO:0000256" key="4">
    <source>
        <dbReference type="SAM" id="Phobius"/>
    </source>
</evidence>
<evidence type="ECO:0000256" key="2">
    <source>
        <dbReference type="ARBA" id="ARBA00023008"/>
    </source>
</evidence>
<keyword evidence="4" id="KW-0472">Membrane</keyword>
<dbReference type="SUPFAM" id="SSF52833">
    <property type="entry name" value="Thioredoxin-like"/>
    <property type="match status" value="1"/>
</dbReference>
<protein>
    <recommendedName>
        <fullName evidence="5">Thioredoxin domain-containing protein</fullName>
    </recommendedName>
</protein>
<keyword evidence="4" id="KW-1133">Transmembrane helix</keyword>
<dbReference type="PANTHER" id="PTHR12151:SF25">
    <property type="entry name" value="LINALOOL DEHYDRATASE_ISOMERASE DOMAIN-CONTAINING PROTEIN"/>
    <property type="match status" value="1"/>
</dbReference>
<dbReference type="EMBL" id="AP026866">
    <property type="protein sequence ID" value="BDS08141.1"/>
    <property type="molecule type" value="Genomic_DNA"/>
</dbReference>